<accession>A0AAV7R8E2</accession>
<evidence type="ECO:0000313" key="1">
    <source>
        <dbReference type="EMBL" id="KAJ1149022.1"/>
    </source>
</evidence>
<sequence length="131" mass="14778">MNLARSLFAPEICSEIVSLKTDLKSCIKDIKRYVTEHTVDARSEDQEILWWHMATLEEHHIKLQAKQEDLENPCHCNNICMRGVPKGEERSNMPFRTALLKLIRGDDDAPPPVLDKALLGGICIGSPQRGS</sequence>
<gene>
    <name evidence="1" type="ORF">NDU88_001843</name>
</gene>
<protein>
    <submittedName>
        <fullName evidence="1">Uncharacterized protein</fullName>
    </submittedName>
</protein>
<comment type="caution">
    <text evidence="1">The sequence shown here is derived from an EMBL/GenBank/DDBJ whole genome shotgun (WGS) entry which is preliminary data.</text>
</comment>
<dbReference type="Proteomes" id="UP001066276">
    <property type="component" value="Chromosome 5"/>
</dbReference>
<evidence type="ECO:0000313" key="2">
    <source>
        <dbReference type="Proteomes" id="UP001066276"/>
    </source>
</evidence>
<dbReference type="AlphaFoldDB" id="A0AAV7R8E2"/>
<reference evidence="1" key="1">
    <citation type="journal article" date="2022" name="bioRxiv">
        <title>Sequencing and chromosome-scale assembly of the giantPleurodeles waltlgenome.</title>
        <authorList>
            <person name="Brown T."/>
            <person name="Elewa A."/>
            <person name="Iarovenko S."/>
            <person name="Subramanian E."/>
            <person name="Araus A.J."/>
            <person name="Petzold A."/>
            <person name="Susuki M."/>
            <person name="Suzuki K.-i.T."/>
            <person name="Hayashi T."/>
            <person name="Toyoda A."/>
            <person name="Oliveira C."/>
            <person name="Osipova E."/>
            <person name="Leigh N.D."/>
            <person name="Simon A."/>
            <person name="Yun M.H."/>
        </authorList>
    </citation>
    <scope>NUCLEOTIDE SEQUENCE</scope>
    <source>
        <strain evidence="1">20211129_DDA</strain>
        <tissue evidence="1">Liver</tissue>
    </source>
</reference>
<keyword evidence="2" id="KW-1185">Reference proteome</keyword>
<dbReference type="EMBL" id="JANPWB010000009">
    <property type="protein sequence ID" value="KAJ1149022.1"/>
    <property type="molecule type" value="Genomic_DNA"/>
</dbReference>
<proteinExistence type="predicted"/>
<name>A0AAV7R8E2_PLEWA</name>
<organism evidence="1 2">
    <name type="scientific">Pleurodeles waltl</name>
    <name type="common">Iberian ribbed newt</name>
    <dbReference type="NCBI Taxonomy" id="8319"/>
    <lineage>
        <taxon>Eukaryota</taxon>
        <taxon>Metazoa</taxon>
        <taxon>Chordata</taxon>
        <taxon>Craniata</taxon>
        <taxon>Vertebrata</taxon>
        <taxon>Euteleostomi</taxon>
        <taxon>Amphibia</taxon>
        <taxon>Batrachia</taxon>
        <taxon>Caudata</taxon>
        <taxon>Salamandroidea</taxon>
        <taxon>Salamandridae</taxon>
        <taxon>Pleurodelinae</taxon>
        <taxon>Pleurodeles</taxon>
    </lineage>
</organism>